<dbReference type="GO" id="GO:0016020">
    <property type="term" value="C:membrane"/>
    <property type="evidence" value="ECO:0007669"/>
    <property type="project" value="UniProtKB-SubCell"/>
</dbReference>
<evidence type="ECO:0000256" key="4">
    <source>
        <dbReference type="ARBA" id="ARBA00022989"/>
    </source>
</evidence>
<name>A0AAN8R340_9TELE</name>
<dbReference type="AlphaFoldDB" id="A0AAN8R340"/>
<evidence type="ECO:0000256" key="3">
    <source>
        <dbReference type="ARBA" id="ARBA00022692"/>
    </source>
</evidence>
<dbReference type="Proteomes" id="UP001356427">
    <property type="component" value="Unassembled WGS sequence"/>
</dbReference>
<evidence type="ECO:0000256" key="2">
    <source>
        <dbReference type="ARBA" id="ARBA00009583"/>
    </source>
</evidence>
<evidence type="ECO:0000313" key="7">
    <source>
        <dbReference type="EMBL" id="KAK6323016.1"/>
    </source>
</evidence>
<gene>
    <name evidence="7" type="ORF">J4Q44_G00053550</name>
</gene>
<keyword evidence="8" id="KW-1185">Reference proteome</keyword>
<accession>A0AAN8R340</accession>
<keyword evidence="3" id="KW-0812">Transmembrane</keyword>
<dbReference type="PANTHER" id="PTHR31893">
    <property type="entry name" value="TRANSMEMBRANE PROTEIN 151 HOMOLOG"/>
    <property type="match status" value="1"/>
</dbReference>
<keyword evidence="4" id="KW-1133">Transmembrane helix</keyword>
<dbReference type="EMBL" id="JAGTTL010000004">
    <property type="protein sequence ID" value="KAK6323016.1"/>
    <property type="molecule type" value="Genomic_DNA"/>
</dbReference>
<proteinExistence type="inferred from homology"/>
<dbReference type="Pfam" id="PF14857">
    <property type="entry name" value="TMEM151"/>
    <property type="match status" value="1"/>
</dbReference>
<protein>
    <submittedName>
        <fullName evidence="7">Uncharacterized protein</fullName>
    </submittedName>
</protein>
<evidence type="ECO:0000256" key="5">
    <source>
        <dbReference type="ARBA" id="ARBA00023136"/>
    </source>
</evidence>
<evidence type="ECO:0000313" key="8">
    <source>
        <dbReference type="Proteomes" id="UP001356427"/>
    </source>
</evidence>
<evidence type="ECO:0000256" key="6">
    <source>
        <dbReference type="SAM" id="MobiDB-lite"/>
    </source>
</evidence>
<comment type="subcellular location">
    <subcellularLocation>
        <location evidence="1">Membrane</location>
        <topology evidence="1">Multi-pass membrane protein</topology>
    </subcellularLocation>
</comment>
<evidence type="ECO:0000256" key="1">
    <source>
        <dbReference type="ARBA" id="ARBA00004141"/>
    </source>
</evidence>
<keyword evidence="5" id="KW-0472">Membrane</keyword>
<dbReference type="InterPro" id="IPR026767">
    <property type="entry name" value="Tmem151"/>
</dbReference>
<dbReference type="PANTHER" id="PTHR31893:SF3">
    <property type="entry name" value="TRANSMEMBRANE PROTEIN 151A"/>
    <property type="match status" value="1"/>
</dbReference>
<sequence>MQTEVPVALPVETGEETIADGEGREEQRPLQQSLASSLCRESHWKCFLLTLLTYGCLAMLGWCAVCRVPVLQGSGEDGSSSRLSSDLRLHLRCHLPLHLPSLTCLNYTSAHVPVVMCISR</sequence>
<organism evidence="7 8">
    <name type="scientific">Coregonus suidteri</name>
    <dbReference type="NCBI Taxonomy" id="861788"/>
    <lineage>
        <taxon>Eukaryota</taxon>
        <taxon>Metazoa</taxon>
        <taxon>Chordata</taxon>
        <taxon>Craniata</taxon>
        <taxon>Vertebrata</taxon>
        <taxon>Euteleostomi</taxon>
        <taxon>Actinopterygii</taxon>
        <taxon>Neopterygii</taxon>
        <taxon>Teleostei</taxon>
        <taxon>Protacanthopterygii</taxon>
        <taxon>Salmoniformes</taxon>
        <taxon>Salmonidae</taxon>
        <taxon>Coregoninae</taxon>
        <taxon>Coregonus</taxon>
    </lineage>
</organism>
<comment type="similarity">
    <text evidence="2">Belongs to the TMEM151 family.</text>
</comment>
<comment type="caution">
    <text evidence="7">The sequence shown here is derived from an EMBL/GenBank/DDBJ whole genome shotgun (WGS) entry which is preliminary data.</text>
</comment>
<feature type="region of interest" description="Disordered" evidence="6">
    <location>
        <begin position="1"/>
        <end position="26"/>
    </location>
</feature>
<reference evidence="7 8" key="1">
    <citation type="submission" date="2021-04" db="EMBL/GenBank/DDBJ databases">
        <authorList>
            <person name="De Guttry C."/>
            <person name="Zahm M."/>
            <person name="Klopp C."/>
            <person name="Cabau C."/>
            <person name="Louis A."/>
            <person name="Berthelot C."/>
            <person name="Parey E."/>
            <person name="Roest Crollius H."/>
            <person name="Montfort J."/>
            <person name="Robinson-Rechavi M."/>
            <person name="Bucao C."/>
            <person name="Bouchez O."/>
            <person name="Gislard M."/>
            <person name="Lluch J."/>
            <person name="Milhes M."/>
            <person name="Lampietro C."/>
            <person name="Lopez Roques C."/>
            <person name="Donnadieu C."/>
            <person name="Braasch I."/>
            <person name="Desvignes T."/>
            <person name="Postlethwait J."/>
            <person name="Bobe J."/>
            <person name="Wedekind C."/>
            <person name="Guiguen Y."/>
        </authorList>
    </citation>
    <scope>NUCLEOTIDE SEQUENCE [LARGE SCALE GENOMIC DNA]</scope>
    <source>
        <strain evidence="7">Cs_M1</strain>
        <tissue evidence="7">Blood</tissue>
    </source>
</reference>